<keyword evidence="4" id="KW-0276">Fatty acid metabolism</keyword>
<reference evidence="12 13" key="1">
    <citation type="submission" date="2021-12" db="EMBL/GenBank/DDBJ databases">
        <title>Discovery of the Pendulisporaceae a myxobacterial family with distinct sporulation behavior and unique specialized metabolism.</title>
        <authorList>
            <person name="Garcia R."/>
            <person name="Popoff A."/>
            <person name="Bader C.D."/>
            <person name="Loehr J."/>
            <person name="Walesch S."/>
            <person name="Walt C."/>
            <person name="Boldt J."/>
            <person name="Bunk B."/>
            <person name="Haeckl F.J.F.P.J."/>
            <person name="Gunesch A.P."/>
            <person name="Birkelbach J."/>
            <person name="Nuebel U."/>
            <person name="Pietschmann T."/>
            <person name="Bach T."/>
            <person name="Mueller R."/>
        </authorList>
    </citation>
    <scope>NUCLEOTIDE SEQUENCE [LARGE SCALE GENOMIC DNA]</scope>
    <source>
        <strain evidence="12 13">MSr11954</strain>
    </source>
</reference>
<evidence type="ECO:0000259" key="11">
    <source>
        <dbReference type="Pfam" id="PF00487"/>
    </source>
</evidence>
<name>A0ABZ2LSA6_9BACT</name>
<dbReference type="InterPro" id="IPR015876">
    <property type="entry name" value="Acyl-CoA_DS"/>
</dbReference>
<dbReference type="PRINTS" id="PR00075">
    <property type="entry name" value="FACDDSATRASE"/>
</dbReference>
<feature type="transmembrane region" description="Helical" evidence="10">
    <location>
        <begin position="51"/>
        <end position="69"/>
    </location>
</feature>
<evidence type="ECO:0000256" key="4">
    <source>
        <dbReference type="ARBA" id="ARBA00022832"/>
    </source>
</evidence>
<keyword evidence="7" id="KW-0408">Iron</keyword>
<evidence type="ECO:0000256" key="9">
    <source>
        <dbReference type="ARBA" id="ARBA00023136"/>
    </source>
</evidence>
<keyword evidence="9 10" id="KW-0472">Membrane</keyword>
<evidence type="ECO:0000256" key="5">
    <source>
        <dbReference type="ARBA" id="ARBA00022989"/>
    </source>
</evidence>
<evidence type="ECO:0000313" key="13">
    <source>
        <dbReference type="Proteomes" id="UP001370348"/>
    </source>
</evidence>
<dbReference type="Proteomes" id="UP001370348">
    <property type="component" value="Chromosome"/>
</dbReference>
<evidence type="ECO:0000256" key="3">
    <source>
        <dbReference type="ARBA" id="ARBA00022692"/>
    </source>
</evidence>
<keyword evidence="6" id="KW-0560">Oxidoreductase</keyword>
<evidence type="ECO:0000256" key="2">
    <source>
        <dbReference type="ARBA" id="ARBA00008749"/>
    </source>
</evidence>
<feature type="transmembrane region" description="Helical" evidence="10">
    <location>
        <begin position="20"/>
        <end position="39"/>
    </location>
</feature>
<feature type="domain" description="Fatty acid desaturase" evidence="11">
    <location>
        <begin position="52"/>
        <end position="274"/>
    </location>
</feature>
<feature type="transmembrane region" description="Helical" evidence="10">
    <location>
        <begin position="81"/>
        <end position="104"/>
    </location>
</feature>
<accession>A0ABZ2LSA6</accession>
<comment type="subcellular location">
    <subcellularLocation>
        <location evidence="1">Membrane</location>
        <topology evidence="1">Multi-pass membrane protein</topology>
    </subcellularLocation>
</comment>
<sequence>MSARETVQDPQLDRARSLHAGAVLVLGLAGLGVVGGLAATGARPTFGDVHVFLLFTIPTALGATIGYHRHFAHRSFTAGPWVRGVLAILGSMCMQGPVIFWAALHRRHHQNTDTAGDPHSPHVDDQGRPHRSKLHGLWHSYIGWTFVHEIPNSAHYVPDLLRSPSLMLINRLYPVWVVMGLLLPTLLGGVLTASWQGALAAFAWGGALRIIFWHHMTWFITSIAHVLGSRDLASSDQSRNNFLMALPTLGESWHNNHHTFPTSAHAGLAWWQLDPSGWVISAMASLNLIANVKRPTQEAIELKRRKRRA</sequence>
<proteinExistence type="inferred from homology"/>
<evidence type="ECO:0000256" key="6">
    <source>
        <dbReference type="ARBA" id="ARBA00023002"/>
    </source>
</evidence>
<dbReference type="EMBL" id="CP089984">
    <property type="protein sequence ID" value="WXB11832.1"/>
    <property type="molecule type" value="Genomic_DNA"/>
</dbReference>
<dbReference type="PANTHER" id="PTHR11351:SF3">
    <property type="entry name" value="BLL4393 PROTEIN"/>
    <property type="match status" value="1"/>
</dbReference>
<dbReference type="RefSeq" id="WP_394821450.1">
    <property type="nucleotide sequence ID" value="NZ_CP089984.1"/>
</dbReference>
<comment type="similarity">
    <text evidence="2">Belongs to the fatty acid desaturase type 2 family.</text>
</comment>
<evidence type="ECO:0000256" key="7">
    <source>
        <dbReference type="ARBA" id="ARBA00023004"/>
    </source>
</evidence>
<feature type="transmembrane region" description="Helical" evidence="10">
    <location>
        <begin position="172"/>
        <end position="195"/>
    </location>
</feature>
<dbReference type="PANTHER" id="PTHR11351">
    <property type="entry name" value="ACYL-COA DESATURASE"/>
    <property type="match status" value="1"/>
</dbReference>
<keyword evidence="8" id="KW-0443">Lipid metabolism</keyword>
<dbReference type="Pfam" id="PF00487">
    <property type="entry name" value="FA_desaturase"/>
    <property type="match status" value="1"/>
</dbReference>
<gene>
    <name evidence="12" type="ORF">LZC94_28725</name>
</gene>
<evidence type="ECO:0000256" key="10">
    <source>
        <dbReference type="SAM" id="Phobius"/>
    </source>
</evidence>
<protein>
    <submittedName>
        <fullName evidence="12">Acyl-CoA desaturase</fullName>
    </submittedName>
</protein>
<keyword evidence="3 10" id="KW-0812">Transmembrane</keyword>
<evidence type="ECO:0000256" key="8">
    <source>
        <dbReference type="ARBA" id="ARBA00023098"/>
    </source>
</evidence>
<keyword evidence="13" id="KW-1185">Reference proteome</keyword>
<evidence type="ECO:0000313" key="12">
    <source>
        <dbReference type="EMBL" id="WXB11832.1"/>
    </source>
</evidence>
<organism evidence="12 13">
    <name type="scientific">Pendulispora albinea</name>
    <dbReference type="NCBI Taxonomy" id="2741071"/>
    <lineage>
        <taxon>Bacteria</taxon>
        <taxon>Pseudomonadati</taxon>
        <taxon>Myxococcota</taxon>
        <taxon>Myxococcia</taxon>
        <taxon>Myxococcales</taxon>
        <taxon>Sorangiineae</taxon>
        <taxon>Pendulisporaceae</taxon>
        <taxon>Pendulispora</taxon>
    </lineage>
</organism>
<dbReference type="CDD" id="cd03505">
    <property type="entry name" value="Delta9-FADS-like"/>
    <property type="match status" value="1"/>
</dbReference>
<keyword evidence="5 10" id="KW-1133">Transmembrane helix</keyword>
<evidence type="ECO:0000256" key="1">
    <source>
        <dbReference type="ARBA" id="ARBA00004141"/>
    </source>
</evidence>
<dbReference type="InterPro" id="IPR005804">
    <property type="entry name" value="FA_desaturase_dom"/>
</dbReference>